<dbReference type="PANTHER" id="PTHR22602:SF0">
    <property type="entry name" value="TRANSFERASE CAF17, MITOCHONDRIAL-RELATED"/>
    <property type="match status" value="1"/>
</dbReference>
<dbReference type="Proteomes" id="UP001169760">
    <property type="component" value="Unassembled WGS sequence"/>
</dbReference>
<sequence>MFDWTQLNTAATTTPTSDESWQCAIPLLDHVLIEVKGPDAEKFLQGQCTCDFKSITNGKFSLGAHCNVKGRMVSSFTAAKLGPEHFGLRTHKSNAEKALATLKKYAVFSKVTLEISSSLAPVAVFNTQVNEVPFFDATAEVGFSTALEQGARLTHTKSMQELWLAHENIQQLLEQLPVAAPHYWTAYNIAQGVAEVTADSTEQFIPQEINLQLLGGVSFNKGCYTGQEIVARMHYKATLKKHMYRAQLAPSTSAPASGTALINEEGKNAGQVVQSVTTDAGAQILALTLDTAAHSQNVHCEANPQQKLQWLALPYAIPLTEN</sequence>
<evidence type="ECO:0000259" key="1">
    <source>
        <dbReference type="Pfam" id="PF01571"/>
    </source>
</evidence>
<reference evidence="2" key="1">
    <citation type="submission" date="2023-07" db="EMBL/GenBank/DDBJ databases">
        <title>Genome content predicts the carbon catabolic preferences of heterotrophic bacteria.</title>
        <authorList>
            <person name="Gralka M."/>
        </authorList>
    </citation>
    <scope>NUCLEOTIDE SEQUENCE</scope>
    <source>
        <strain evidence="2">I3M17_2</strain>
    </source>
</reference>
<dbReference type="InterPro" id="IPR006222">
    <property type="entry name" value="GCVT_N"/>
</dbReference>
<comment type="caution">
    <text evidence="2">The sequence shown here is derived from an EMBL/GenBank/DDBJ whole genome shotgun (WGS) entry which is preliminary data.</text>
</comment>
<dbReference type="InterPro" id="IPR045179">
    <property type="entry name" value="YgfZ/GcvT"/>
</dbReference>
<dbReference type="NCBIfam" id="TIGR03317">
    <property type="entry name" value="ygfZ_signature"/>
    <property type="match status" value="1"/>
</dbReference>
<dbReference type="InterPro" id="IPR017703">
    <property type="entry name" value="YgfZ/GCV_T_CS"/>
</dbReference>
<feature type="domain" description="GCVT N-terminal" evidence="1">
    <location>
        <begin position="33"/>
        <end position="124"/>
    </location>
</feature>
<dbReference type="EMBL" id="JAUOPB010000001">
    <property type="protein sequence ID" value="MDO6420934.1"/>
    <property type="molecule type" value="Genomic_DNA"/>
</dbReference>
<organism evidence="2 3">
    <name type="scientific">Saccharophagus degradans</name>
    <dbReference type="NCBI Taxonomy" id="86304"/>
    <lineage>
        <taxon>Bacteria</taxon>
        <taxon>Pseudomonadati</taxon>
        <taxon>Pseudomonadota</taxon>
        <taxon>Gammaproteobacteria</taxon>
        <taxon>Cellvibrionales</taxon>
        <taxon>Cellvibrionaceae</taxon>
        <taxon>Saccharophagus</taxon>
    </lineage>
</organism>
<dbReference type="Gene3D" id="2.40.30.160">
    <property type="match status" value="1"/>
</dbReference>
<dbReference type="SUPFAM" id="SSF103025">
    <property type="entry name" value="Folate-binding domain"/>
    <property type="match status" value="1"/>
</dbReference>
<evidence type="ECO:0000313" key="2">
    <source>
        <dbReference type="EMBL" id="MDO6420934.1"/>
    </source>
</evidence>
<name>A0AAW7X3H1_9GAMM</name>
<protein>
    <submittedName>
        <fullName evidence="2">Folate-binding protein</fullName>
    </submittedName>
</protein>
<gene>
    <name evidence="2" type="ORF">Q4521_00460</name>
</gene>
<dbReference type="RefSeq" id="WP_303490069.1">
    <property type="nucleotide sequence ID" value="NZ_JAUOPB010000001.1"/>
</dbReference>
<dbReference type="Gene3D" id="3.30.70.1400">
    <property type="entry name" value="Aminomethyltransferase beta-barrel domains"/>
    <property type="match status" value="1"/>
</dbReference>
<proteinExistence type="predicted"/>
<dbReference type="GO" id="GO:0016226">
    <property type="term" value="P:iron-sulfur cluster assembly"/>
    <property type="evidence" value="ECO:0007669"/>
    <property type="project" value="TreeGrafter"/>
</dbReference>
<dbReference type="Pfam" id="PF01571">
    <property type="entry name" value="GCV_T"/>
    <property type="match status" value="1"/>
</dbReference>
<dbReference type="AlphaFoldDB" id="A0AAW7X3H1"/>
<dbReference type="PANTHER" id="PTHR22602">
    <property type="entry name" value="TRANSFERASE CAF17, MITOCHONDRIAL-RELATED"/>
    <property type="match status" value="1"/>
</dbReference>
<evidence type="ECO:0000313" key="3">
    <source>
        <dbReference type="Proteomes" id="UP001169760"/>
    </source>
</evidence>
<accession>A0AAW7X3H1</accession>
<dbReference type="Gene3D" id="3.30.70.1630">
    <property type="match status" value="1"/>
</dbReference>